<proteinExistence type="predicted"/>
<dbReference type="RefSeq" id="WP_277732756.1">
    <property type="nucleotide sequence ID" value="NZ_CP120733.1"/>
</dbReference>
<keyword evidence="1" id="KW-0812">Transmembrane</keyword>
<dbReference type="EMBL" id="CP120733">
    <property type="protein sequence ID" value="WFD10790.1"/>
    <property type="molecule type" value="Genomic_DNA"/>
</dbReference>
<protein>
    <submittedName>
        <fullName evidence="2">Uncharacterized protein</fullName>
    </submittedName>
</protein>
<dbReference type="Proteomes" id="UP001222800">
    <property type="component" value="Chromosome"/>
</dbReference>
<evidence type="ECO:0000256" key="1">
    <source>
        <dbReference type="SAM" id="Phobius"/>
    </source>
</evidence>
<accession>A0ABY8ECX5</accession>
<sequence>MKFQKVIGLFIIAMSILTISLQRSLANLARYVDQTTGKYWSDAYAYKYMPINSQVFFWICLAIGIYLIVKKD</sequence>
<keyword evidence="1" id="KW-1133">Transmembrane helix</keyword>
<feature type="transmembrane region" description="Helical" evidence="1">
    <location>
        <begin position="50"/>
        <end position="69"/>
    </location>
</feature>
<keyword evidence="3" id="KW-1185">Reference proteome</keyword>
<evidence type="ECO:0000313" key="3">
    <source>
        <dbReference type="Proteomes" id="UP001222800"/>
    </source>
</evidence>
<name>A0ABY8ECX5_9FIRM</name>
<gene>
    <name evidence="2" type="ORF">P4S50_01555</name>
</gene>
<organism evidence="2 3">
    <name type="scientific">Tepidibacter hydrothermalis</name>
    <dbReference type="NCBI Taxonomy" id="3036126"/>
    <lineage>
        <taxon>Bacteria</taxon>
        <taxon>Bacillati</taxon>
        <taxon>Bacillota</taxon>
        <taxon>Clostridia</taxon>
        <taxon>Peptostreptococcales</taxon>
        <taxon>Peptostreptococcaceae</taxon>
        <taxon>Tepidibacter</taxon>
    </lineage>
</organism>
<keyword evidence="1" id="KW-0472">Membrane</keyword>
<reference evidence="2 3" key="1">
    <citation type="submission" date="2023-03" db="EMBL/GenBank/DDBJ databases">
        <title>Complete genome sequence of Tepidibacter sp. SWIR-1, isolated from a deep-sea hydrothermal vent.</title>
        <authorList>
            <person name="Li X."/>
        </authorList>
    </citation>
    <scope>NUCLEOTIDE SEQUENCE [LARGE SCALE GENOMIC DNA]</scope>
    <source>
        <strain evidence="2 3">SWIR-1</strain>
    </source>
</reference>
<evidence type="ECO:0000313" key="2">
    <source>
        <dbReference type="EMBL" id="WFD10790.1"/>
    </source>
</evidence>